<dbReference type="PANTHER" id="PTHR24171:SF8">
    <property type="entry name" value="BRCA1-ASSOCIATED RING DOMAIN PROTEIN 1"/>
    <property type="match status" value="1"/>
</dbReference>
<accession>A0A9E9P2J6</accession>
<dbReference type="PROSITE" id="PS50297">
    <property type="entry name" value="ANK_REP_REGION"/>
    <property type="match status" value="3"/>
</dbReference>
<protein>
    <submittedName>
        <fullName evidence="5">Ankyrin repeat domain-containing protein</fullName>
    </submittedName>
</protein>
<dbReference type="Pfam" id="PF12796">
    <property type="entry name" value="Ank_2"/>
    <property type="match status" value="1"/>
</dbReference>
<evidence type="ECO:0000313" key="5">
    <source>
        <dbReference type="EMBL" id="WAW09959.1"/>
    </source>
</evidence>
<dbReference type="Proteomes" id="UP001156215">
    <property type="component" value="Chromosome"/>
</dbReference>
<keyword evidence="2 3" id="KW-0040">ANK repeat</keyword>
<dbReference type="PROSITE" id="PS50088">
    <property type="entry name" value="ANK_REPEAT"/>
    <property type="match status" value="3"/>
</dbReference>
<reference evidence="5" key="1">
    <citation type="journal article" date="2022" name="Front. Microbiol.">
        <title>New perspectives on an old grouping: The genomic and phenotypic variability of Oxalobacter formigenes and the implications for calcium oxalate stone prevention.</title>
        <authorList>
            <person name="Chmiel J.A."/>
            <person name="Carr C."/>
            <person name="Stuivenberg G.A."/>
            <person name="Venema R."/>
            <person name="Chanyi R.M."/>
            <person name="Al K.F."/>
            <person name="Giguere D."/>
            <person name="Say H."/>
            <person name="Akouris P.P."/>
            <person name="Dominguez Romero S.A."/>
            <person name="Kwong A."/>
            <person name="Tai V."/>
            <person name="Koval S.F."/>
            <person name="Razvi H."/>
            <person name="Bjazevic J."/>
            <person name="Burton J.P."/>
        </authorList>
    </citation>
    <scope>NUCLEOTIDE SEQUENCE</scope>
    <source>
        <strain evidence="5">WoOx3</strain>
    </source>
</reference>
<keyword evidence="1" id="KW-0677">Repeat</keyword>
<evidence type="ECO:0000256" key="2">
    <source>
        <dbReference type="ARBA" id="ARBA00023043"/>
    </source>
</evidence>
<evidence type="ECO:0000313" key="6">
    <source>
        <dbReference type="Proteomes" id="UP001156215"/>
    </source>
</evidence>
<dbReference type="AlphaFoldDB" id="A0A9E9P2J6"/>
<dbReference type="PRINTS" id="PR01415">
    <property type="entry name" value="ANKYRIN"/>
</dbReference>
<evidence type="ECO:0000256" key="4">
    <source>
        <dbReference type="SAM" id="SignalP"/>
    </source>
</evidence>
<feature type="signal peptide" evidence="4">
    <location>
        <begin position="1"/>
        <end position="32"/>
    </location>
</feature>
<sequence length="232" mass="25297">MTAVNTTRFLRQACFLFALVFSGFSLMSLAQADDRSDFFRAVEMDRPDLLENLLKKGVDPNLTEPYKGNTGLIVAMQEGSMGVFNLLVNTKGIDLDKRATNGNTAIMLAAWKNNAPAVKTLLEKGAKVNQSGWTALHYAASVGNKEIVKMLLAQKAVVDSPAPNKTTPLMMAARSGHTDTAKLLLDHGADVRLRNEWDMSAVDFARDGDFTSLEKGLQSRLDKAEAMAAMKN</sequence>
<dbReference type="InterPro" id="IPR002110">
    <property type="entry name" value="Ankyrin_rpt"/>
</dbReference>
<dbReference type="EMBL" id="CP098242">
    <property type="protein sequence ID" value="WAW09959.1"/>
    <property type="molecule type" value="Genomic_DNA"/>
</dbReference>
<dbReference type="Gene3D" id="1.25.40.20">
    <property type="entry name" value="Ankyrin repeat-containing domain"/>
    <property type="match status" value="1"/>
</dbReference>
<organism evidence="5 6">
    <name type="scientific">Oxalobacter vibrioformis</name>
    <dbReference type="NCBI Taxonomy" id="933080"/>
    <lineage>
        <taxon>Bacteria</taxon>
        <taxon>Pseudomonadati</taxon>
        <taxon>Pseudomonadota</taxon>
        <taxon>Betaproteobacteria</taxon>
        <taxon>Burkholderiales</taxon>
        <taxon>Oxalobacteraceae</taxon>
        <taxon>Oxalobacter</taxon>
    </lineage>
</organism>
<feature type="repeat" description="ANK" evidence="3">
    <location>
        <begin position="131"/>
        <end position="163"/>
    </location>
</feature>
<name>A0A9E9P2J6_9BURK</name>
<keyword evidence="6" id="KW-1185">Reference proteome</keyword>
<feature type="repeat" description="ANK" evidence="3">
    <location>
        <begin position="164"/>
        <end position="196"/>
    </location>
</feature>
<dbReference type="RefSeq" id="WP_269308962.1">
    <property type="nucleotide sequence ID" value="NZ_CP098242.1"/>
</dbReference>
<dbReference type="Pfam" id="PF13637">
    <property type="entry name" value="Ank_4"/>
    <property type="match status" value="1"/>
</dbReference>
<feature type="chain" id="PRO_5039469806" evidence="4">
    <location>
        <begin position="33"/>
        <end position="232"/>
    </location>
</feature>
<dbReference type="KEGG" id="ovb:NB640_12170"/>
<evidence type="ECO:0000256" key="1">
    <source>
        <dbReference type="ARBA" id="ARBA00022737"/>
    </source>
</evidence>
<dbReference type="SMART" id="SM00248">
    <property type="entry name" value="ANK"/>
    <property type="match status" value="5"/>
</dbReference>
<keyword evidence="4" id="KW-0732">Signal</keyword>
<dbReference type="PANTHER" id="PTHR24171">
    <property type="entry name" value="ANKYRIN REPEAT DOMAIN-CONTAINING PROTEIN 39-RELATED"/>
    <property type="match status" value="1"/>
</dbReference>
<dbReference type="SUPFAM" id="SSF48403">
    <property type="entry name" value="Ankyrin repeat"/>
    <property type="match status" value="1"/>
</dbReference>
<evidence type="ECO:0000256" key="3">
    <source>
        <dbReference type="PROSITE-ProRule" id="PRU00023"/>
    </source>
</evidence>
<proteinExistence type="predicted"/>
<gene>
    <name evidence="5" type="ORF">NB640_12170</name>
</gene>
<feature type="repeat" description="ANK" evidence="3">
    <location>
        <begin position="101"/>
        <end position="133"/>
    </location>
</feature>
<dbReference type="InterPro" id="IPR036770">
    <property type="entry name" value="Ankyrin_rpt-contain_sf"/>
</dbReference>